<name>A0ABT2EJJ6_9BACT</name>
<proteinExistence type="predicted"/>
<organism evidence="1 2">
    <name type="scientific">Candidatus Fervidibacter sacchari</name>
    <dbReference type="NCBI Taxonomy" id="1448929"/>
    <lineage>
        <taxon>Bacteria</taxon>
        <taxon>Candidatus Fervidibacterota</taxon>
        <taxon>Candidatus Fervidibacter</taxon>
    </lineage>
</organism>
<dbReference type="PANTHER" id="PTHR34374:SF1">
    <property type="entry name" value="LARGE RIBOSOMAL RNA SUBUNIT ACCUMULATION PROTEIN YCED HOMOLOG 1, CHLOROPLASTIC"/>
    <property type="match status" value="1"/>
</dbReference>
<dbReference type="EMBL" id="JANUCP010000001">
    <property type="protein sequence ID" value="MCS3918127.1"/>
    <property type="molecule type" value="Genomic_DNA"/>
</dbReference>
<dbReference type="Proteomes" id="UP001204798">
    <property type="component" value="Unassembled WGS sequence"/>
</dbReference>
<dbReference type="Pfam" id="PF02620">
    <property type="entry name" value="YceD"/>
    <property type="match status" value="1"/>
</dbReference>
<reference evidence="1 2" key="1">
    <citation type="submission" date="2022-08" db="EMBL/GenBank/DDBJ databases">
        <title>Bacterial and archaeal communities from various locations to study Microbial Dark Matter (Phase II).</title>
        <authorList>
            <person name="Stepanauskas R."/>
        </authorList>
    </citation>
    <scope>NUCLEOTIDE SEQUENCE [LARGE SCALE GENOMIC DNA]</scope>
    <source>
        <strain evidence="1 2">PD1</strain>
    </source>
</reference>
<dbReference type="InterPro" id="IPR003772">
    <property type="entry name" value="YceD"/>
</dbReference>
<comment type="caution">
    <text evidence="1">The sequence shown here is derived from an EMBL/GenBank/DDBJ whole genome shotgun (WGS) entry which is preliminary data.</text>
</comment>
<accession>A0ABT2EJJ6</accession>
<dbReference type="RefSeq" id="WP_259093572.1">
    <property type="nucleotide sequence ID" value="NZ_CP130454.1"/>
</dbReference>
<dbReference type="PANTHER" id="PTHR34374">
    <property type="entry name" value="LARGE RIBOSOMAL RNA SUBUNIT ACCUMULATION PROTEIN YCED HOMOLOG 1, CHLOROPLASTIC"/>
    <property type="match status" value="1"/>
</dbReference>
<evidence type="ECO:0000313" key="2">
    <source>
        <dbReference type="Proteomes" id="UP001204798"/>
    </source>
</evidence>
<keyword evidence="2" id="KW-1185">Reference proteome</keyword>
<gene>
    <name evidence="1" type="ORF">M2350_000524</name>
</gene>
<protein>
    <submittedName>
        <fullName evidence="1">Uncharacterized metal-binding protein YceD (DUF177 family)</fullName>
    </submittedName>
</protein>
<evidence type="ECO:0000313" key="1">
    <source>
        <dbReference type="EMBL" id="MCS3918127.1"/>
    </source>
</evidence>
<sequence length="265" mass="30001">MQRFRFGALQGYRSVTHEASGEGRIWGIGRDAWHHDLRPALSNTIDGPKEVGYNEACYQLPLPMRWRRGKGCRGVRRANMSKHKQLQPAPHFVRLDLRKVINHPGYTVIAHFETDVQLWEDGQWVHVHGEASGTNVDGRYILVTGKVTGVVELECSRCLTVFEQEIEAPFEAQCDIRTFHLLAEGLPVDEGEEVTAIFDANSADLWELSRQALIVHLPFRPLCKDDCKGLCPYCGANLNETTCNCQPPEDPRWAALDLIMQRLKA</sequence>